<dbReference type="InterPro" id="IPR007197">
    <property type="entry name" value="rSAM"/>
</dbReference>
<dbReference type="EMBL" id="CAACYI010000001">
    <property type="protein sequence ID" value="VFB16293.1"/>
    <property type="molecule type" value="Genomic_DNA"/>
</dbReference>
<dbReference type="PANTHER" id="PTHR11135:SF1">
    <property type="entry name" value="PROTEIN YHCC"/>
    <property type="match status" value="1"/>
</dbReference>
<dbReference type="InterPro" id="IPR006638">
    <property type="entry name" value="Elp3/MiaA/NifB-like_rSAM"/>
</dbReference>
<dbReference type="GO" id="GO:0051539">
    <property type="term" value="F:4 iron, 4 sulfur cluster binding"/>
    <property type="evidence" value="ECO:0007669"/>
    <property type="project" value="UniProtKB-KW"/>
</dbReference>
<evidence type="ECO:0000256" key="5">
    <source>
        <dbReference type="ARBA" id="ARBA00023004"/>
    </source>
</evidence>
<evidence type="ECO:0000256" key="3">
    <source>
        <dbReference type="ARBA" id="ARBA00022691"/>
    </source>
</evidence>
<dbReference type="SFLD" id="SFLDS00029">
    <property type="entry name" value="Radical_SAM"/>
    <property type="match status" value="1"/>
</dbReference>
<evidence type="ECO:0000256" key="1">
    <source>
        <dbReference type="ARBA" id="ARBA00001966"/>
    </source>
</evidence>
<dbReference type="PANTHER" id="PTHR11135">
    <property type="entry name" value="HISTONE ACETYLTRANSFERASE-RELATED"/>
    <property type="match status" value="1"/>
</dbReference>
<keyword evidence="6" id="KW-0411">Iron-sulfur</keyword>
<reference evidence="8 9" key="1">
    <citation type="submission" date="2019-02" db="EMBL/GenBank/DDBJ databases">
        <authorList>
            <consortium name="Pathogen Informatics"/>
        </authorList>
    </citation>
    <scope>NUCLEOTIDE SEQUENCE [LARGE SCALE GENOMIC DNA]</scope>
    <source>
        <strain evidence="8 9">3012STDY7089603</strain>
    </source>
</reference>
<proteinExistence type="predicted"/>
<dbReference type="GO" id="GO:0046872">
    <property type="term" value="F:metal ion binding"/>
    <property type="evidence" value="ECO:0007669"/>
    <property type="project" value="UniProtKB-KW"/>
</dbReference>
<dbReference type="InterPro" id="IPR058240">
    <property type="entry name" value="rSAM_sf"/>
</dbReference>
<dbReference type="GO" id="GO:0003824">
    <property type="term" value="F:catalytic activity"/>
    <property type="evidence" value="ECO:0007669"/>
    <property type="project" value="InterPro"/>
</dbReference>
<dbReference type="Proteomes" id="UP000377798">
    <property type="component" value="Unassembled WGS sequence"/>
</dbReference>
<name>A0A8H2M6R0_9FIRM</name>
<keyword evidence="9" id="KW-1185">Reference proteome</keyword>
<dbReference type="AlphaFoldDB" id="A0A8H2M6R0"/>
<evidence type="ECO:0000256" key="2">
    <source>
        <dbReference type="ARBA" id="ARBA00022485"/>
    </source>
</evidence>
<sequence>MSLKDNSQLKKNKVPYRQYSDYLKEKYGQKVYKLPVKLNLTCPNRDGTCAYGGCIFCGEEGGSFENLEQLSVRDQLLTNMAYIGKKYHANKFIAYFQNFTNTYQPLDSYQRALSDCRLENIVGVNISTRPDFLGEEYLLATEEACQGLDVCFELGLQSVNNHTLKILNRGHYLSDFIEGVLRLKKYPFRIGVHLIMDLPWDDELDIIEAAKILNALQVDEVKLHSLYVLKNTTLEKMLLNGEVALLNKETFQKRVILFLSHLDPNIVVQRIIGRAPKEASRFCNFGESWWKIRDEIIDQMNMQSIEQGSSIR</sequence>
<dbReference type="Pfam" id="PF04055">
    <property type="entry name" value="Radical_SAM"/>
    <property type="match status" value="1"/>
</dbReference>
<dbReference type="Gene3D" id="3.30.750.200">
    <property type="match status" value="1"/>
</dbReference>
<accession>A0A8H2M6R0</accession>
<keyword evidence="3" id="KW-0949">S-adenosyl-L-methionine</keyword>
<dbReference type="RefSeq" id="WP_131748881.1">
    <property type="nucleotide sequence ID" value="NZ_CAACYI010000001.1"/>
</dbReference>
<gene>
    <name evidence="8" type="ORF">NCTC13150_00814</name>
</gene>
<dbReference type="SFLD" id="SFLDG01086">
    <property type="entry name" value="elongater_protein-like"/>
    <property type="match status" value="1"/>
</dbReference>
<feature type="domain" description="Elp3/MiaA/NifB-like radical SAM core" evidence="7">
    <location>
        <begin position="32"/>
        <end position="257"/>
    </location>
</feature>
<dbReference type="InterPro" id="IPR005911">
    <property type="entry name" value="YhcC-like"/>
</dbReference>
<keyword evidence="4" id="KW-0479">Metal-binding</keyword>
<dbReference type="InterPro" id="IPR032432">
    <property type="entry name" value="Radical_SAM_C"/>
</dbReference>
<keyword evidence="5" id="KW-0408">Iron</keyword>
<dbReference type="SFLD" id="SFLDG01091">
    <property type="entry name" value="uncharacterized_CHP01210-like"/>
    <property type="match status" value="1"/>
</dbReference>
<protein>
    <submittedName>
        <fullName evidence="8">Coproporphyrinogen III oxidase</fullName>
    </submittedName>
</protein>
<dbReference type="InterPro" id="IPR039661">
    <property type="entry name" value="ELP3"/>
</dbReference>
<dbReference type="SUPFAM" id="SSF102114">
    <property type="entry name" value="Radical SAM enzymes"/>
    <property type="match status" value="1"/>
</dbReference>
<dbReference type="SMART" id="SM00729">
    <property type="entry name" value="Elp3"/>
    <property type="match status" value="1"/>
</dbReference>
<comment type="cofactor">
    <cofactor evidence="1">
        <name>[4Fe-4S] cluster</name>
        <dbReference type="ChEBI" id="CHEBI:49883"/>
    </cofactor>
</comment>
<organism evidence="8 9">
    <name type="scientific">Urinicoccus massiliensis</name>
    <dbReference type="NCBI Taxonomy" id="1723382"/>
    <lineage>
        <taxon>Bacteria</taxon>
        <taxon>Bacillati</taxon>
        <taxon>Bacillota</taxon>
        <taxon>Tissierellia</taxon>
        <taxon>Tissierellales</taxon>
        <taxon>Peptoniphilaceae</taxon>
        <taxon>Urinicoccus</taxon>
    </lineage>
</organism>
<comment type="caution">
    <text evidence="8">The sequence shown here is derived from an EMBL/GenBank/DDBJ whole genome shotgun (WGS) entry which is preliminary data.</text>
</comment>
<evidence type="ECO:0000259" key="7">
    <source>
        <dbReference type="SMART" id="SM00729"/>
    </source>
</evidence>
<evidence type="ECO:0000256" key="6">
    <source>
        <dbReference type="ARBA" id="ARBA00023014"/>
    </source>
</evidence>
<evidence type="ECO:0000256" key="4">
    <source>
        <dbReference type="ARBA" id="ARBA00022723"/>
    </source>
</evidence>
<dbReference type="NCBIfam" id="TIGR01212">
    <property type="entry name" value="TIGR01212 family radical SAM protein"/>
    <property type="match status" value="1"/>
</dbReference>
<keyword evidence="2" id="KW-0004">4Fe-4S</keyword>
<dbReference type="Pfam" id="PF16199">
    <property type="entry name" value="Radical_SAM_C"/>
    <property type="match status" value="1"/>
</dbReference>
<evidence type="ECO:0000313" key="9">
    <source>
        <dbReference type="Proteomes" id="UP000377798"/>
    </source>
</evidence>
<evidence type="ECO:0000313" key="8">
    <source>
        <dbReference type="EMBL" id="VFB16293.1"/>
    </source>
</evidence>